<proteinExistence type="predicted"/>
<evidence type="ECO:0000313" key="2">
    <source>
        <dbReference type="WBParaSite" id="PSAMB.scaffold1358size32551.g12623.t1"/>
    </source>
</evidence>
<organism evidence="1 2">
    <name type="scientific">Plectus sambesii</name>
    <dbReference type="NCBI Taxonomy" id="2011161"/>
    <lineage>
        <taxon>Eukaryota</taxon>
        <taxon>Metazoa</taxon>
        <taxon>Ecdysozoa</taxon>
        <taxon>Nematoda</taxon>
        <taxon>Chromadorea</taxon>
        <taxon>Plectida</taxon>
        <taxon>Plectina</taxon>
        <taxon>Plectoidea</taxon>
        <taxon>Plectidae</taxon>
        <taxon>Plectus</taxon>
    </lineage>
</organism>
<name>A0A914UY35_9BILA</name>
<accession>A0A914UY35</accession>
<reference evidence="2" key="1">
    <citation type="submission" date="2022-11" db="UniProtKB">
        <authorList>
            <consortium name="WormBaseParasite"/>
        </authorList>
    </citation>
    <scope>IDENTIFICATION</scope>
</reference>
<protein>
    <submittedName>
        <fullName evidence="2">Uncharacterized protein</fullName>
    </submittedName>
</protein>
<sequence>MGSAGAVYSLRKYTRASIHYTPKATPKQSRAALFGPSDQMSFLFAQTISNHAQAISVTSLIPSSRLWASSRRVPPTGRSAERRPTWLAPLPSAIVLFRVASARSQLCRRWAARNEIASRTEESARTVVQNGAQPSSAALGRAGLLSSVVDDADRQSWPTTAACPTT</sequence>
<keyword evidence="1" id="KW-1185">Reference proteome</keyword>
<dbReference type="AlphaFoldDB" id="A0A914UY35"/>
<evidence type="ECO:0000313" key="1">
    <source>
        <dbReference type="Proteomes" id="UP000887566"/>
    </source>
</evidence>
<dbReference type="WBParaSite" id="PSAMB.scaffold1358size32551.g12623.t1">
    <property type="protein sequence ID" value="PSAMB.scaffold1358size32551.g12623.t1"/>
    <property type="gene ID" value="PSAMB.scaffold1358size32551.g12623"/>
</dbReference>
<dbReference type="Proteomes" id="UP000887566">
    <property type="component" value="Unplaced"/>
</dbReference>